<protein>
    <submittedName>
        <fullName evidence="2">Helix-turn-helix transcriptional regulator</fullName>
    </submittedName>
</protein>
<reference evidence="2" key="1">
    <citation type="submission" date="2020-12" db="EMBL/GenBank/DDBJ databases">
        <title>Oil enriched cultivation method for isolating marine PHA-producing bacteria.</title>
        <authorList>
            <person name="Zheng W."/>
            <person name="Yu S."/>
            <person name="Huang Y."/>
        </authorList>
    </citation>
    <scope>NUCLEOTIDE SEQUENCE</scope>
    <source>
        <strain evidence="2">SY-2-12</strain>
    </source>
</reference>
<name>A0A939EIU1_9HYPH</name>
<evidence type="ECO:0000259" key="1">
    <source>
        <dbReference type="SMART" id="SM00421"/>
    </source>
</evidence>
<dbReference type="InterPro" id="IPR016032">
    <property type="entry name" value="Sig_transdc_resp-reg_C-effctor"/>
</dbReference>
<proteinExistence type="predicted"/>
<dbReference type="GO" id="GO:0003677">
    <property type="term" value="F:DNA binding"/>
    <property type="evidence" value="ECO:0007669"/>
    <property type="project" value="InterPro"/>
</dbReference>
<dbReference type="InterPro" id="IPR000792">
    <property type="entry name" value="Tscrpt_reg_LuxR_C"/>
</dbReference>
<accession>A0A939EIU1</accession>
<dbReference type="Pfam" id="PF00196">
    <property type="entry name" value="GerE"/>
    <property type="match status" value="1"/>
</dbReference>
<dbReference type="InterPro" id="IPR036388">
    <property type="entry name" value="WH-like_DNA-bd_sf"/>
</dbReference>
<dbReference type="AlphaFoldDB" id="A0A939EIU1"/>
<feature type="domain" description="HTH luxR-type" evidence="1">
    <location>
        <begin position="311"/>
        <end position="368"/>
    </location>
</feature>
<gene>
    <name evidence="2" type="ORF">JF539_22735</name>
</gene>
<dbReference type="GO" id="GO:0006355">
    <property type="term" value="P:regulation of DNA-templated transcription"/>
    <property type="evidence" value="ECO:0007669"/>
    <property type="project" value="InterPro"/>
</dbReference>
<organism evidence="2 3">
    <name type="scientific">Roseibium aggregatum</name>
    <dbReference type="NCBI Taxonomy" id="187304"/>
    <lineage>
        <taxon>Bacteria</taxon>
        <taxon>Pseudomonadati</taxon>
        <taxon>Pseudomonadota</taxon>
        <taxon>Alphaproteobacteria</taxon>
        <taxon>Hyphomicrobiales</taxon>
        <taxon>Stappiaceae</taxon>
        <taxon>Roseibium</taxon>
    </lineage>
</organism>
<sequence>MIDDFENWLHKLYTTALLDDGLTGVLSDLAQAYPDLPLSYQAQCVYENRFYDCALYNVGTDAELKLAQAQSFNPFPPVALKCDLSDIARTADFISPEAVEKSDFYDEFLKHHGQVNRALGIVLHRNGEDSAFVAANLPKTMAMREEEHVLELFTFLRPHLQNAFSLLLEIKKREAQLIRSDVWLDQIPTSACIVDPNGRIKHLNRLAEQMLKHSEILFTDRTVRLSARRNETQQILQNALFLASANGKATGPVSLTPDGEGGPLLFVMPLRHKDQVHPGLAPFLSADQPLLVTILDPDECLKKSEQALAAALGLTQRESLLVQELIQGASLREAADKLEISYFTARNHLASATSKTGSRSQSEIIRKGTQILSRLTRPRDEDEK</sequence>
<dbReference type="EMBL" id="JAEKJZ010000006">
    <property type="protein sequence ID" value="MBN9673192.1"/>
    <property type="molecule type" value="Genomic_DNA"/>
</dbReference>
<comment type="caution">
    <text evidence="2">The sequence shown here is derived from an EMBL/GenBank/DDBJ whole genome shotgun (WGS) entry which is preliminary data.</text>
</comment>
<dbReference type="RefSeq" id="WP_207143043.1">
    <property type="nucleotide sequence ID" value="NZ_JAEKJZ010000006.1"/>
</dbReference>
<dbReference type="Proteomes" id="UP000664096">
    <property type="component" value="Unassembled WGS sequence"/>
</dbReference>
<dbReference type="SUPFAM" id="SSF46894">
    <property type="entry name" value="C-terminal effector domain of the bipartite response regulators"/>
    <property type="match status" value="1"/>
</dbReference>
<evidence type="ECO:0000313" key="3">
    <source>
        <dbReference type="Proteomes" id="UP000664096"/>
    </source>
</evidence>
<evidence type="ECO:0000313" key="2">
    <source>
        <dbReference type="EMBL" id="MBN9673192.1"/>
    </source>
</evidence>
<dbReference type="SMART" id="SM00421">
    <property type="entry name" value="HTH_LUXR"/>
    <property type="match status" value="1"/>
</dbReference>
<dbReference type="Gene3D" id="1.10.10.10">
    <property type="entry name" value="Winged helix-like DNA-binding domain superfamily/Winged helix DNA-binding domain"/>
    <property type="match status" value="1"/>
</dbReference>